<dbReference type="Proteomes" id="UP001157946">
    <property type="component" value="Unassembled WGS sequence"/>
</dbReference>
<evidence type="ECO:0000313" key="3">
    <source>
        <dbReference type="Proteomes" id="UP001157946"/>
    </source>
</evidence>
<dbReference type="AlphaFoldDB" id="A0AA46ADH1"/>
<dbReference type="PANTHER" id="PTHR35024:SF4">
    <property type="entry name" value="POLYMER-FORMING CYTOSKELETAL PROTEIN"/>
    <property type="match status" value="1"/>
</dbReference>
<keyword evidence="3" id="KW-1185">Reference proteome</keyword>
<dbReference type="EMBL" id="FXTU01000001">
    <property type="protein sequence ID" value="SMP05113.1"/>
    <property type="molecule type" value="Genomic_DNA"/>
</dbReference>
<comment type="caution">
    <text evidence="2">The sequence shown here is derived from an EMBL/GenBank/DDBJ whole genome shotgun (WGS) entry which is preliminary data.</text>
</comment>
<reference evidence="2" key="1">
    <citation type="submission" date="2017-05" db="EMBL/GenBank/DDBJ databases">
        <authorList>
            <person name="Varghese N."/>
            <person name="Submissions S."/>
        </authorList>
    </citation>
    <scope>NUCLEOTIDE SEQUENCE</scope>
    <source>
        <strain evidence="2">DSM 45262</strain>
    </source>
</reference>
<dbReference type="InterPro" id="IPR007607">
    <property type="entry name" value="BacA/B"/>
</dbReference>
<accession>A0AA46ADH1</accession>
<dbReference type="Pfam" id="PF04519">
    <property type="entry name" value="Bactofilin"/>
    <property type="match status" value="1"/>
</dbReference>
<dbReference type="PANTHER" id="PTHR35024">
    <property type="entry name" value="HYPOTHETICAL CYTOSOLIC PROTEIN"/>
    <property type="match status" value="1"/>
</dbReference>
<name>A0AA46ADH1_9BACL</name>
<comment type="similarity">
    <text evidence="1">Belongs to the bactofilin family.</text>
</comment>
<dbReference type="RefSeq" id="WP_102991923.1">
    <property type="nucleotide sequence ID" value="NZ_FXTU01000001.1"/>
</dbReference>
<organism evidence="2 3">
    <name type="scientific">Laceyella tengchongensis</name>
    <dbReference type="NCBI Taxonomy" id="574699"/>
    <lineage>
        <taxon>Bacteria</taxon>
        <taxon>Bacillati</taxon>
        <taxon>Bacillota</taxon>
        <taxon>Bacilli</taxon>
        <taxon>Bacillales</taxon>
        <taxon>Thermoactinomycetaceae</taxon>
        <taxon>Laceyella</taxon>
    </lineage>
</organism>
<evidence type="ECO:0000256" key="1">
    <source>
        <dbReference type="ARBA" id="ARBA00044755"/>
    </source>
</evidence>
<gene>
    <name evidence="2" type="ORF">SAMN06265361_101602</name>
</gene>
<sequence>MDKENRRDLTISGTGSANGGVYDRLSINGEGRIHGDVDCNSIKAYGVTTFKGNIKAERFDIVGETTVKGEVHTDEMKVKGQAHIHGQAHCQELTVIGSATVNGNLIGEEIEIKGGATVNGDCSAESFQARGGFTIDGLLNAGLIHVRLYGKCQAREIGGETIRVEKDGLDFSLVKWLKSILHYTNELIADTIEGDDIYLEKTKAKVVRGNNVLIGPGCEIELVEYKNHFEQKGDSIVKEHNQV</sequence>
<protein>
    <submittedName>
        <fullName evidence="2">Protein CcmA, bactofilin family</fullName>
    </submittedName>
</protein>
<proteinExistence type="inferred from homology"/>
<evidence type="ECO:0000313" key="2">
    <source>
        <dbReference type="EMBL" id="SMP05113.1"/>
    </source>
</evidence>